<dbReference type="Gene3D" id="1.10.287.950">
    <property type="entry name" value="Methyl-accepting chemotaxis protein"/>
    <property type="match status" value="1"/>
</dbReference>
<feature type="domain" description="Methyl-accepting transducer" evidence="3">
    <location>
        <begin position="207"/>
        <end position="353"/>
    </location>
</feature>
<evidence type="ECO:0000313" key="4">
    <source>
        <dbReference type="EMBL" id="VUD73366.1"/>
    </source>
</evidence>
<name>A0A509EG54_9HYPH</name>
<gene>
    <name evidence="4" type="primary">mcp4_9</name>
    <name evidence="4" type="ORF">MET9862_03981</name>
</gene>
<dbReference type="Proteomes" id="UP000410984">
    <property type="component" value="Unassembled WGS sequence"/>
</dbReference>
<feature type="region of interest" description="Disordered" evidence="2">
    <location>
        <begin position="75"/>
        <end position="111"/>
    </location>
</feature>
<dbReference type="GO" id="GO:0016020">
    <property type="term" value="C:membrane"/>
    <property type="evidence" value="ECO:0007669"/>
    <property type="project" value="InterPro"/>
</dbReference>
<keyword evidence="1" id="KW-0807">Transducer</keyword>
<dbReference type="Pfam" id="PF00015">
    <property type="entry name" value="MCPsignal"/>
    <property type="match status" value="1"/>
</dbReference>
<dbReference type="GO" id="GO:0007165">
    <property type="term" value="P:signal transduction"/>
    <property type="evidence" value="ECO:0007669"/>
    <property type="project" value="UniProtKB-KW"/>
</dbReference>
<dbReference type="SUPFAM" id="SSF58104">
    <property type="entry name" value="Methyl-accepting chemotaxis protein (MCP) signaling domain"/>
    <property type="match status" value="1"/>
</dbReference>
<dbReference type="InterPro" id="IPR004089">
    <property type="entry name" value="MCPsignal_dom"/>
</dbReference>
<accession>A0A509EG54</accession>
<evidence type="ECO:0000256" key="2">
    <source>
        <dbReference type="SAM" id="MobiDB-lite"/>
    </source>
</evidence>
<proteinExistence type="predicted"/>
<protein>
    <submittedName>
        <fullName evidence="4">Methyl-accepting chemotaxis protein 4</fullName>
    </submittedName>
</protein>
<feature type="compositionally biased region" description="Polar residues" evidence="2">
    <location>
        <begin position="75"/>
        <end position="84"/>
    </location>
</feature>
<evidence type="ECO:0000256" key="1">
    <source>
        <dbReference type="PROSITE-ProRule" id="PRU00284"/>
    </source>
</evidence>
<reference evidence="4 5" key="1">
    <citation type="submission" date="2019-06" db="EMBL/GenBank/DDBJ databases">
        <authorList>
            <person name="Rodrigo-Torres L."/>
            <person name="Arahal R. D."/>
            <person name="Lucena T."/>
        </authorList>
    </citation>
    <scope>NUCLEOTIDE SEQUENCE [LARGE SCALE GENOMIC DNA]</scope>
    <source>
        <strain evidence="4 5">SB0023/3</strain>
    </source>
</reference>
<keyword evidence="5" id="KW-1185">Reference proteome</keyword>
<organism evidence="4 5">
    <name type="scientific">Methylobacterium symbioticum</name>
    <dbReference type="NCBI Taxonomy" id="2584084"/>
    <lineage>
        <taxon>Bacteria</taxon>
        <taxon>Pseudomonadati</taxon>
        <taxon>Pseudomonadota</taxon>
        <taxon>Alphaproteobacteria</taxon>
        <taxon>Hyphomicrobiales</taxon>
        <taxon>Methylobacteriaceae</taxon>
        <taxon>Methylobacterium</taxon>
    </lineage>
</organism>
<dbReference type="PROSITE" id="PS50111">
    <property type="entry name" value="CHEMOTAXIS_TRANSDUC_2"/>
    <property type="match status" value="1"/>
</dbReference>
<sequence>MAPAPMQIADVPAPDRFELKALLLGGASGMAAGTTLWILDLVQIWSVLQAVVYAGCGGLAVRLLQRDGRRAPFTQASAAETATVDSPAPPDLSQGAASARGAAEAEERPAEAREAAATLAQLDPFFSVTEQQLRSVVAQTEAAAGDILAALRTLDAVHARSASCLAATRGRMVGLAEDGDGALRALAGALNAYLHDRLESTRAERIAISGVGEQMRNLDALTIGLEKVGAATRMLALNANIEATRAGSHGAGFQVIARELQNLAQGSQEAIAEARRRVTAVQQTIDGVVAAASNAAQSEAEEARIQVLMADLDGIAERTTRIIAGMARTELTEIEALSGELGEQVLAVFGQIQFQDVVRQQIEAVGLSVRMLHDLLADLRQSLDGIEPTSPLRPDVLLEAVRANYVSQIQREADARAVGAQAGPAESAMIELF</sequence>
<dbReference type="EMBL" id="CABFPH010000068">
    <property type="protein sequence ID" value="VUD73366.1"/>
    <property type="molecule type" value="Genomic_DNA"/>
</dbReference>
<evidence type="ECO:0000259" key="3">
    <source>
        <dbReference type="PROSITE" id="PS50111"/>
    </source>
</evidence>
<dbReference type="AlphaFoldDB" id="A0A509EG54"/>
<evidence type="ECO:0000313" key="5">
    <source>
        <dbReference type="Proteomes" id="UP000410984"/>
    </source>
</evidence>
<dbReference type="OrthoDB" id="9177152at2"/>